<gene>
    <name evidence="1" type="ORF">CTRU02_210285</name>
</gene>
<accession>A0ACC3YV17</accession>
<organism evidence="1 2">
    <name type="scientific">Colletotrichum truncatum</name>
    <name type="common">Anthracnose fungus</name>
    <name type="synonym">Colletotrichum capsici</name>
    <dbReference type="NCBI Taxonomy" id="5467"/>
    <lineage>
        <taxon>Eukaryota</taxon>
        <taxon>Fungi</taxon>
        <taxon>Dikarya</taxon>
        <taxon>Ascomycota</taxon>
        <taxon>Pezizomycotina</taxon>
        <taxon>Sordariomycetes</taxon>
        <taxon>Hypocreomycetidae</taxon>
        <taxon>Glomerellales</taxon>
        <taxon>Glomerellaceae</taxon>
        <taxon>Colletotrichum</taxon>
        <taxon>Colletotrichum truncatum species complex</taxon>
    </lineage>
</organism>
<sequence length="547" mass="61600">MASTFTEEMSKSNQETTISARSQTSCNVSPDSWSRRDRLLEYFEPRIPYQKDWQVLASQSINSTLKLEPTACDPLRARLVDQSDVELYFELFFKFRNPFVGLLDPALHTSEYVYSASFTLFSVICALGCAISVRPRDRILYSALLSLAETNVMWSIAASVKSLEVIQAIINMKYWAPVHQRQTDDPYWLHLSHAAQLARELGIHTSTGVSSQISTVAPGAAAHVKERLQRNFERTWLHVCIADKSFGIITGRSMGVAWNELPTNSCQWWRKPMTTTLDRMISGVMEIRIQLLTELKRLERLRRTVECVVVWHSQALDTLERTRNIRCYPDGPQSAPNFPILAFYIDHSIMVLNTQALRELAATEEAEKSTELEKLSRKAFDVAMRLLDLAHTNPLIRELKFGWQNNQFIMVAHAMTEIIQAIRRDNLPFNDVVEATSRVHAVSEHLEGIAEESPATSAAHIYASLTRMFISRLNTTNVEDGDAPQGPNIDANISVPGWLRGSEAGSLDPAAWFQMGFLNTDDSGLDLGDIYDVVNMGDLTFAPSAEP</sequence>
<name>A0ACC3YV17_COLTU</name>
<evidence type="ECO:0000313" key="1">
    <source>
        <dbReference type="EMBL" id="KAL0935694.1"/>
    </source>
</evidence>
<dbReference type="EMBL" id="VUJX02000006">
    <property type="protein sequence ID" value="KAL0935694.1"/>
    <property type="molecule type" value="Genomic_DNA"/>
</dbReference>
<keyword evidence="2" id="KW-1185">Reference proteome</keyword>
<reference evidence="1 2" key="1">
    <citation type="journal article" date="2020" name="Phytopathology">
        <title>Genome Sequence Resources of Colletotrichum truncatum, C. plurivorum, C. musicola, and C. sojae: Four Species Pathogenic to Soybean (Glycine max).</title>
        <authorList>
            <person name="Rogerio F."/>
            <person name="Boufleur T.R."/>
            <person name="Ciampi-Guillardi M."/>
            <person name="Sukno S.A."/>
            <person name="Thon M.R."/>
            <person name="Massola Junior N.S."/>
            <person name="Baroncelli R."/>
        </authorList>
    </citation>
    <scope>NUCLEOTIDE SEQUENCE [LARGE SCALE GENOMIC DNA]</scope>
    <source>
        <strain evidence="1 2">CMES1059</strain>
    </source>
</reference>
<comment type="caution">
    <text evidence="1">The sequence shown here is derived from an EMBL/GenBank/DDBJ whole genome shotgun (WGS) entry which is preliminary data.</text>
</comment>
<proteinExistence type="predicted"/>
<evidence type="ECO:0000313" key="2">
    <source>
        <dbReference type="Proteomes" id="UP000805649"/>
    </source>
</evidence>
<dbReference type="Proteomes" id="UP000805649">
    <property type="component" value="Unassembled WGS sequence"/>
</dbReference>
<protein>
    <submittedName>
        <fullName evidence="1">Prib protein</fullName>
    </submittedName>
</protein>